<evidence type="ECO:0000313" key="3">
    <source>
        <dbReference type="EMBL" id="GCB72077.1"/>
    </source>
</evidence>
<dbReference type="InterPro" id="IPR000980">
    <property type="entry name" value="SH2"/>
</dbReference>
<keyword evidence="4" id="KW-1185">Reference proteome</keyword>
<dbReference type="STRING" id="75743.A0A401PG21"/>
<organism evidence="3 4">
    <name type="scientific">Scyliorhinus torazame</name>
    <name type="common">Cloudy catshark</name>
    <name type="synonym">Catulus torazame</name>
    <dbReference type="NCBI Taxonomy" id="75743"/>
    <lineage>
        <taxon>Eukaryota</taxon>
        <taxon>Metazoa</taxon>
        <taxon>Chordata</taxon>
        <taxon>Craniata</taxon>
        <taxon>Vertebrata</taxon>
        <taxon>Chondrichthyes</taxon>
        <taxon>Elasmobranchii</taxon>
        <taxon>Galeomorphii</taxon>
        <taxon>Galeoidea</taxon>
        <taxon>Carcharhiniformes</taxon>
        <taxon>Scyliorhinidae</taxon>
        <taxon>Scyliorhinus</taxon>
    </lineage>
</organism>
<dbReference type="EMBL" id="BFAA01000423">
    <property type="protein sequence ID" value="GCB72077.1"/>
    <property type="molecule type" value="Genomic_DNA"/>
</dbReference>
<evidence type="ECO:0000313" key="4">
    <source>
        <dbReference type="Proteomes" id="UP000288216"/>
    </source>
</evidence>
<dbReference type="SUPFAM" id="SSF50044">
    <property type="entry name" value="SH3-domain"/>
    <property type="match status" value="1"/>
</dbReference>
<proteinExistence type="predicted"/>
<comment type="caution">
    <text evidence="3">The sequence shown here is derived from an EMBL/GenBank/DDBJ whole genome shotgun (WGS) entry which is preliminary data.</text>
</comment>
<keyword evidence="1" id="KW-0727">SH2 domain</keyword>
<dbReference type="OMA" id="WRMGNMM"/>
<dbReference type="InterPro" id="IPR043539">
    <property type="entry name" value="Grb2-like"/>
</dbReference>
<protein>
    <recommendedName>
        <fullName evidence="2">SH2 domain-containing protein</fullName>
    </recommendedName>
</protein>
<dbReference type="Proteomes" id="UP000288216">
    <property type="component" value="Unassembled WGS sequence"/>
</dbReference>
<dbReference type="PRINTS" id="PR00401">
    <property type="entry name" value="SH2DOMAIN"/>
</dbReference>
<reference evidence="3 4" key="1">
    <citation type="journal article" date="2018" name="Nat. Ecol. Evol.">
        <title>Shark genomes provide insights into elasmobranch evolution and the origin of vertebrates.</title>
        <authorList>
            <person name="Hara Y"/>
            <person name="Yamaguchi K"/>
            <person name="Onimaru K"/>
            <person name="Kadota M"/>
            <person name="Koyanagi M"/>
            <person name="Keeley SD"/>
            <person name="Tatsumi K"/>
            <person name="Tanaka K"/>
            <person name="Motone F"/>
            <person name="Kageyama Y"/>
            <person name="Nozu R"/>
            <person name="Adachi N"/>
            <person name="Nishimura O"/>
            <person name="Nakagawa R"/>
            <person name="Tanegashima C"/>
            <person name="Kiyatake I"/>
            <person name="Matsumoto R"/>
            <person name="Murakumo K"/>
            <person name="Nishida K"/>
            <person name="Terakita A"/>
            <person name="Kuratani S"/>
            <person name="Sato K"/>
            <person name="Hyodo S Kuraku.S."/>
        </authorList>
    </citation>
    <scope>NUCLEOTIDE SEQUENCE [LARGE SCALE GENOMIC DNA]</scope>
</reference>
<dbReference type="PROSITE" id="PS50001">
    <property type="entry name" value="SH2"/>
    <property type="match status" value="1"/>
</dbReference>
<evidence type="ECO:0000259" key="2">
    <source>
        <dbReference type="PROSITE" id="PS50001"/>
    </source>
</evidence>
<accession>A0A401PG21</accession>
<gene>
    <name evidence="3" type="ORF">scyTo_0001815</name>
</gene>
<name>A0A401PG21_SCYTO</name>
<dbReference type="FunFam" id="3.30.505.10:FF:000039">
    <property type="entry name" value="src-like-adapter isoform X1"/>
    <property type="match status" value="1"/>
</dbReference>
<dbReference type="OrthoDB" id="9924021at2759"/>
<dbReference type="PANTHER" id="PTHR46037">
    <property type="entry name" value="PROTEIN ENHANCER OF SEVENLESS 2B"/>
    <property type="match status" value="1"/>
</dbReference>
<dbReference type="Gene3D" id="2.30.30.40">
    <property type="entry name" value="SH3 Domains"/>
    <property type="match status" value="1"/>
</dbReference>
<dbReference type="InterPro" id="IPR036028">
    <property type="entry name" value="SH3-like_dom_sf"/>
</dbReference>
<dbReference type="SMART" id="SM00252">
    <property type="entry name" value="SH2"/>
    <property type="match status" value="1"/>
</dbReference>
<dbReference type="InterPro" id="IPR036860">
    <property type="entry name" value="SH2_dom_sf"/>
</dbReference>
<dbReference type="Pfam" id="PF00017">
    <property type="entry name" value="SH2"/>
    <property type="match status" value="1"/>
</dbReference>
<dbReference type="AlphaFoldDB" id="A0A401PG21"/>
<evidence type="ECO:0000256" key="1">
    <source>
        <dbReference type="PROSITE-ProRule" id="PRU00191"/>
    </source>
</evidence>
<dbReference type="Gene3D" id="3.30.505.10">
    <property type="entry name" value="SH2 domain"/>
    <property type="match status" value="1"/>
</dbReference>
<sequence length="311" mass="36024">MKVVGIVSWRGRRVVPKCLRTNIEDSDMGNTLRSATEKEPAFQKPFTADSNDMLVTIYDYPPATISQPIFRIGEKLRIVTEEGDWWRVRSINAESENYIPRACAARVYHGWLFEGIGRQKAEELLQLPGNRMGSFLIRQSESQKGTYCLSVRHYSDIPQKLVKHYRIFRLPNKWYYIQERLTFQCLEDLVNHYCEVADGLCCLLTHPCLAQLGTESSPEQPVILRHNQFSWRNVRRAELLSTNSPSRDEAFVSYGLRHSIASYMTMSQVDDDSLHDGSKKRWFSSIRSGAQNRHTCLLTTALRDQYDDDFE</sequence>
<feature type="domain" description="SH2" evidence="2">
    <location>
        <begin position="111"/>
        <end position="208"/>
    </location>
</feature>
<dbReference type="SUPFAM" id="SSF55550">
    <property type="entry name" value="SH2 domain"/>
    <property type="match status" value="1"/>
</dbReference>